<evidence type="ECO:0000256" key="1">
    <source>
        <dbReference type="SAM" id="MobiDB-lite"/>
    </source>
</evidence>
<proteinExistence type="predicted"/>
<dbReference type="EMBL" id="KK916431">
    <property type="protein sequence ID" value="KDP20294.1"/>
    <property type="molecule type" value="Genomic_DNA"/>
</dbReference>
<evidence type="ECO:0000313" key="2">
    <source>
        <dbReference type="EMBL" id="KDP20294.1"/>
    </source>
</evidence>
<gene>
    <name evidence="2" type="ORF">JCGZ_08417</name>
</gene>
<evidence type="ECO:0008006" key="4">
    <source>
        <dbReference type="Google" id="ProtNLM"/>
    </source>
</evidence>
<keyword evidence="3" id="KW-1185">Reference proteome</keyword>
<evidence type="ECO:0000313" key="3">
    <source>
        <dbReference type="Proteomes" id="UP000027138"/>
    </source>
</evidence>
<reference evidence="2 3" key="1">
    <citation type="journal article" date="2014" name="PLoS ONE">
        <title>Global Analysis of Gene Expression Profiles in Physic Nut (Jatropha curcas L.) Seedlings Exposed to Salt Stress.</title>
        <authorList>
            <person name="Zhang L."/>
            <person name="Zhang C."/>
            <person name="Wu P."/>
            <person name="Chen Y."/>
            <person name="Li M."/>
            <person name="Jiang H."/>
            <person name="Wu G."/>
        </authorList>
    </citation>
    <scope>NUCLEOTIDE SEQUENCE [LARGE SCALE GENOMIC DNA]</scope>
    <source>
        <strain evidence="3">cv. GZQX0401</strain>
        <tissue evidence="2">Young leaves</tissue>
    </source>
</reference>
<sequence>MQARLSEVLEYTHAPPPVQLDPEHTTHVPAQRYQEICQRFGFARSYIGRLYSDVHERVRVGEQEATEASVRPVQCCEPASSGGGAASDEARGRGHPARLF</sequence>
<dbReference type="STRING" id="180498.A0A067JLC4"/>
<organism evidence="2 3">
    <name type="scientific">Jatropha curcas</name>
    <name type="common">Barbados nut</name>
    <dbReference type="NCBI Taxonomy" id="180498"/>
    <lineage>
        <taxon>Eukaryota</taxon>
        <taxon>Viridiplantae</taxon>
        <taxon>Streptophyta</taxon>
        <taxon>Embryophyta</taxon>
        <taxon>Tracheophyta</taxon>
        <taxon>Spermatophyta</taxon>
        <taxon>Magnoliopsida</taxon>
        <taxon>eudicotyledons</taxon>
        <taxon>Gunneridae</taxon>
        <taxon>Pentapetalae</taxon>
        <taxon>rosids</taxon>
        <taxon>fabids</taxon>
        <taxon>Malpighiales</taxon>
        <taxon>Euphorbiaceae</taxon>
        <taxon>Crotonoideae</taxon>
        <taxon>Jatropheae</taxon>
        <taxon>Jatropha</taxon>
    </lineage>
</organism>
<dbReference type="Proteomes" id="UP000027138">
    <property type="component" value="Unassembled WGS sequence"/>
</dbReference>
<feature type="region of interest" description="Disordered" evidence="1">
    <location>
        <begin position="1"/>
        <end position="24"/>
    </location>
</feature>
<accession>A0A067JLC4</accession>
<protein>
    <recommendedName>
        <fullName evidence="4">Aminotransferase-like plant mobile domain-containing protein</fullName>
    </recommendedName>
</protein>
<name>A0A067JLC4_JATCU</name>
<feature type="region of interest" description="Disordered" evidence="1">
    <location>
        <begin position="63"/>
        <end position="100"/>
    </location>
</feature>
<dbReference type="AlphaFoldDB" id="A0A067JLC4"/>